<protein>
    <submittedName>
        <fullName evidence="1">Uncharacterized protein</fullName>
    </submittedName>
</protein>
<evidence type="ECO:0000313" key="2">
    <source>
        <dbReference type="Proteomes" id="UP000279259"/>
    </source>
</evidence>
<comment type="caution">
    <text evidence="1">The sequence shown here is derived from an EMBL/GenBank/DDBJ whole genome shotgun (WGS) entry which is preliminary data.</text>
</comment>
<evidence type="ECO:0000313" key="1">
    <source>
        <dbReference type="EMBL" id="RSH89709.1"/>
    </source>
</evidence>
<sequence length="226" mass="24055">MQRSPLKRHPPTWKTTTYLRWHPFCGNVESLLLAGPRHHRCAEERDLARQATNWSRFIAKHAIGTALATLEGVQVHLEPLYQLSSEDINITIVSQASQDSQASTLPLVPTEDDSAADRTTKLVQKHLNAVPLVLSIGGMMETDARDALKLWNSIMTGGPSPGSLPGAVLSAAVPAQAPTYSPGALDQLIQGGVIDGTALGLSGSFADGFPLALGLPGGLGVGHRFW</sequence>
<dbReference type="EMBL" id="RSCD01000013">
    <property type="protein sequence ID" value="RSH89709.1"/>
    <property type="molecule type" value="Genomic_DNA"/>
</dbReference>
<proteinExistence type="predicted"/>
<reference evidence="1 2" key="1">
    <citation type="submission" date="2018-11" db="EMBL/GenBank/DDBJ databases">
        <title>Genome sequence of Saitozyma podzolica DSM 27192.</title>
        <authorList>
            <person name="Aliyu H."/>
            <person name="Gorte O."/>
            <person name="Ochsenreither K."/>
        </authorList>
    </citation>
    <scope>NUCLEOTIDE SEQUENCE [LARGE SCALE GENOMIC DNA]</scope>
    <source>
        <strain evidence="1 2">DSM 27192</strain>
    </source>
</reference>
<dbReference type="AlphaFoldDB" id="A0A427YEV0"/>
<name>A0A427YEV0_9TREE</name>
<organism evidence="1 2">
    <name type="scientific">Saitozyma podzolica</name>
    <dbReference type="NCBI Taxonomy" id="1890683"/>
    <lineage>
        <taxon>Eukaryota</taxon>
        <taxon>Fungi</taxon>
        <taxon>Dikarya</taxon>
        <taxon>Basidiomycota</taxon>
        <taxon>Agaricomycotina</taxon>
        <taxon>Tremellomycetes</taxon>
        <taxon>Tremellales</taxon>
        <taxon>Trimorphomycetaceae</taxon>
        <taxon>Saitozyma</taxon>
    </lineage>
</organism>
<accession>A0A427YEV0</accession>
<keyword evidence="2" id="KW-1185">Reference proteome</keyword>
<gene>
    <name evidence="1" type="ORF">EHS25_002260</name>
</gene>
<dbReference type="Proteomes" id="UP000279259">
    <property type="component" value="Unassembled WGS sequence"/>
</dbReference>